<accession>A0A150FCD3</accession>
<evidence type="ECO:0000313" key="2">
    <source>
        <dbReference type="EMBL" id="KXZ23406.1"/>
    </source>
</evidence>
<feature type="domain" description="Aminoglycoside phosphotransferase" evidence="1">
    <location>
        <begin position="31"/>
        <end position="265"/>
    </location>
</feature>
<dbReference type="AlphaFoldDB" id="A0A150FCD3"/>
<dbReference type="STRING" id="1793963.AXI58_00360"/>
<dbReference type="Pfam" id="PF01636">
    <property type="entry name" value="APH"/>
    <property type="match status" value="1"/>
</dbReference>
<dbReference type="SUPFAM" id="SSF56112">
    <property type="entry name" value="Protein kinase-like (PK-like)"/>
    <property type="match status" value="1"/>
</dbReference>
<dbReference type="InterPro" id="IPR002575">
    <property type="entry name" value="Aminoglycoside_PTrfase"/>
</dbReference>
<reference evidence="3" key="1">
    <citation type="submission" date="2016-02" db="EMBL/GenBank/DDBJ databases">
        <authorList>
            <person name="Dunlap C."/>
        </authorList>
    </citation>
    <scope>NUCLEOTIDE SEQUENCE [LARGE SCALE GENOMIC DNA]</scope>
    <source>
        <strain evidence="3">NRRL B-41092</strain>
    </source>
</reference>
<keyword evidence="3" id="KW-1185">Reference proteome</keyword>
<gene>
    <name evidence="2" type="ORF">AXI58_00360</name>
</gene>
<dbReference type="Gene3D" id="3.30.200.20">
    <property type="entry name" value="Phosphorylase Kinase, domain 1"/>
    <property type="match status" value="1"/>
</dbReference>
<proteinExistence type="predicted"/>
<dbReference type="PANTHER" id="PTHR21310:SF15">
    <property type="entry name" value="AMINOGLYCOSIDE PHOSPHOTRANSFERASE DOMAIN-CONTAINING PROTEIN"/>
    <property type="match status" value="1"/>
</dbReference>
<name>A0A150FCD3_9BACI</name>
<comment type="caution">
    <text evidence="2">The sequence shown here is derived from an EMBL/GenBank/DDBJ whole genome shotgun (WGS) entry which is preliminary data.</text>
</comment>
<dbReference type="InterPro" id="IPR051678">
    <property type="entry name" value="AGP_Transferase"/>
</dbReference>
<dbReference type="EMBL" id="LSBA01000001">
    <property type="protein sequence ID" value="KXZ23406.1"/>
    <property type="molecule type" value="Genomic_DNA"/>
</dbReference>
<dbReference type="RefSeq" id="WP_061520016.1">
    <property type="nucleotide sequence ID" value="NZ_JARLZY010000003.1"/>
</dbReference>
<dbReference type="PANTHER" id="PTHR21310">
    <property type="entry name" value="AMINOGLYCOSIDE PHOSPHOTRANSFERASE-RELATED-RELATED"/>
    <property type="match status" value="1"/>
</dbReference>
<dbReference type="Gene3D" id="3.90.1200.10">
    <property type="match status" value="1"/>
</dbReference>
<evidence type="ECO:0000313" key="3">
    <source>
        <dbReference type="Proteomes" id="UP000075430"/>
    </source>
</evidence>
<evidence type="ECO:0000259" key="1">
    <source>
        <dbReference type="Pfam" id="PF01636"/>
    </source>
</evidence>
<dbReference type="Proteomes" id="UP000075430">
    <property type="component" value="Unassembled WGS sequence"/>
</dbReference>
<protein>
    <recommendedName>
        <fullName evidence="1">Aminoglycoside phosphotransferase domain-containing protein</fullName>
    </recommendedName>
</protein>
<sequence length="314" mass="35391">MTNQKDIESVLNIAKENGLHLKHEGADINETGMDFQVVFAEDDSGVTWVLRKPRRPDVIERAAAESDVLTFLRSYVTVSVPDWRIHTPELIAYPKLDGIPAAVIDLEKKQYVWNMEHEPPSDDFVRSLAAALAGLHGADPAAASKSGIEIIKPDDVRQRAAESMDRVKKEIGVSEPLWQRWQTWINDSSYWPDFSALIHGDLHPPHILIGPNQCVTGLLDWTEAKVADPAKDFVLYQAIFGEKETKRLLQSYQAEGGRIWPKMQEHVTEWQAAYPVETAKFALQTGQEEHMQMAREMLGLADTKGYRLPPDDSV</sequence>
<dbReference type="InterPro" id="IPR011009">
    <property type="entry name" value="Kinase-like_dom_sf"/>
</dbReference>
<dbReference type="CDD" id="cd05152">
    <property type="entry name" value="MPH2"/>
    <property type="match status" value="1"/>
</dbReference>
<organism evidence="2 3">
    <name type="scientific">Bacillus nakamurai</name>
    <dbReference type="NCBI Taxonomy" id="1793963"/>
    <lineage>
        <taxon>Bacteria</taxon>
        <taxon>Bacillati</taxon>
        <taxon>Bacillota</taxon>
        <taxon>Bacilli</taxon>
        <taxon>Bacillales</taxon>
        <taxon>Bacillaceae</taxon>
        <taxon>Bacillus</taxon>
    </lineage>
</organism>
<dbReference type="OrthoDB" id="3806873at2"/>